<name>A0ABN6N1S4_9BACT</name>
<evidence type="ECO:0000313" key="4">
    <source>
        <dbReference type="EMBL" id="BDG07152.1"/>
    </source>
</evidence>
<dbReference type="Proteomes" id="UP001162734">
    <property type="component" value="Chromosome"/>
</dbReference>
<gene>
    <name evidence="4" type="ORF">AMPC_02650</name>
</gene>
<feature type="domain" description="Response regulatory" evidence="3">
    <location>
        <begin position="3"/>
        <end position="122"/>
    </location>
</feature>
<dbReference type="InterPro" id="IPR011006">
    <property type="entry name" value="CheY-like_superfamily"/>
</dbReference>
<dbReference type="PANTHER" id="PTHR44591:SF3">
    <property type="entry name" value="RESPONSE REGULATORY DOMAIN-CONTAINING PROTEIN"/>
    <property type="match status" value="1"/>
</dbReference>
<organism evidence="4 5">
    <name type="scientific">Anaeromyxobacter paludicola</name>
    <dbReference type="NCBI Taxonomy" id="2918171"/>
    <lineage>
        <taxon>Bacteria</taxon>
        <taxon>Pseudomonadati</taxon>
        <taxon>Myxococcota</taxon>
        <taxon>Myxococcia</taxon>
        <taxon>Myxococcales</taxon>
        <taxon>Cystobacterineae</taxon>
        <taxon>Anaeromyxobacteraceae</taxon>
        <taxon>Anaeromyxobacter</taxon>
    </lineage>
</organism>
<accession>A0ABN6N1S4</accession>
<dbReference type="SUPFAM" id="SSF52172">
    <property type="entry name" value="CheY-like"/>
    <property type="match status" value="1"/>
</dbReference>
<evidence type="ECO:0000256" key="1">
    <source>
        <dbReference type="ARBA" id="ARBA00022553"/>
    </source>
</evidence>
<evidence type="ECO:0000259" key="3">
    <source>
        <dbReference type="PROSITE" id="PS50110"/>
    </source>
</evidence>
<dbReference type="SMART" id="SM00448">
    <property type="entry name" value="REC"/>
    <property type="match status" value="1"/>
</dbReference>
<reference evidence="5" key="1">
    <citation type="journal article" date="2022" name="Int. J. Syst. Evol. Microbiol.">
        <title>Anaeromyxobacter oryzae sp. nov., Anaeromyxobacter diazotrophicus sp. nov. and Anaeromyxobacter paludicola sp. nov., isolated from paddy soils.</title>
        <authorList>
            <person name="Itoh H."/>
            <person name="Xu Z."/>
            <person name="Mise K."/>
            <person name="Masuda Y."/>
            <person name="Ushijima N."/>
            <person name="Hayakawa C."/>
            <person name="Shiratori Y."/>
            <person name="Senoo K."/>
        </authorList>
    </citation>
    <scope>NUCLEOTIDE SEQUENCE [LARGE SCALE GENOMIC DNA]</scope>
    <source>
        <strain evidence="5">Red630</strain>
    </source>
</reference>
<dbReference type="Gene3D" id="3.40.50.2300">
    <property type="match status" value="1"/>
</dbReference>
<sequence>MAAILIVDDNPTIRAIVKLYLAGPDREFAEAADGEQALHLVHRERMDLVIVDVVMPRKDGLTFVRELRASADPRVRDLPVVLLTGQLTEEEGAQRTQEVGADALVLKPITGPRLQQAVDGLLGGPPSPPAQG</sequence>
<evidence type="ECO:0000313" key="5">
    <source>
        <dbReference type="Proteomes" id="UP001162734"/>
    </source>
</evidence>
<dbReference type="InterPro" id="IPR001789">
    <property type="entry name" value="Sig_transdc_resp-reg_receiver"/>
</dbReference>
<keyword evidence="1 2" id="KW-0597">Phosphoprotein</keyword>
<dbReference type="PANTHER" id="PTHR44591">
    <property type="entry name" value="STRESS RESPONSE REGULATOR PROTEIN 1"/>
    <property type="match status" value="1"/>
</dbReference>
<protein>
    <submittedName>
        <fullName evidence="4">Response regulator</fullName>
    </submittedName>
</protein>
<proteinExistence type="predicted"/>
<evidence type="ECO:0000256" key="2">
    <source>
        <dbReference type="PROSITE-ProRule" id="PRU00169"/>
    </source>
</evidence>
<dbReference type="InterPro" id="IPR050595">
    <property type="entry name" value="Bact_response_regulator"/>
</dbReference>
<dbReference type="RefSeq" id="WP_248343754.1">
    <property type="nucleotide sequence ID" value="NZ_AP025592.1"/>
</dbReference>
<feature type="modified residue" description="4-aspartylphosphate" evidence="2">
    <location>
        <position position="52"/>
    </location>
</feature>
<dbReference type="PROSITE" id="PS50110">
    <property type="entry name" value="RESPONSE_REGULATORY"/>
    <property type="match status" value="1"/>
</dbReference>
<keyword evidence="5" id="KW-1185">Reference proteome</keyword>
<dbReference type="EMBL" id="AP025592">
    <property type="protein sequence ID" value="BDG07152.1"/>
    <property type="molecule type" value="Genomic_DNA"/>
</dbReference>
<dbReference type="Pfam" id="PF00072">
    <property type="entry name" value="Response_reg"/>
    <property type="match status" value="1"/>
</dbReference>